<comment type="caution">
    <text evidence="1">The sequence shown here is derived from an EMBL/GenBank/DDBJ whole genome shotgun (WGS) entry which is preliminary data.</text>
</comment>
<evidence type="ECO:0008006" key="3">
    <source>
        <dbReference type="Google" id="ProtNLM"/>
    </source>
</evidence>
<keyword evidence="2" id="KW-1185">Reference proteome</keyword>
<dbReference type="EMBL" id="JAXOVC010000003">
    <property type="protein sequence ID" value="KAK4504345.1"/>
    <property type="molecule type" value="Genomic_DNA"/>
</dbReference>
<dbReference type="Proteomes" id="UP001305779">
    <property type="component" value="Unassembled WGS sequence"/>
</dbReference>
<organism evidence="1 2">
    <name type="scientific">Zasmidium cellare</name>
    <name type="common">Wine cellar mold</name>
    <name type="synonym">Racodium cellare</name>
    <dbReference type="NCBI Taxonomy" id="395010"/>
    <lineage>
        <taxon>Eukaryota</taxon>
        <taxon>Fungi</taxon>
        <taxon>Dikarya</taxon>
        <taxon>Ascomycota</taxon>
        <taxon>Pezizomycotina</taxon>
        <taxon>Dothideomycetes</taxon>
        <taxon>Dothideomycetidae</taxon>
        <taxon>Mycosphaerellales</taxon>
        <taxon>Mycosphaerellaceae</taxon>
        <taxon>Zasmidium</taxon>
    </lineage>
</organism>
<evidence type="ECO:0000313" key="1">
    <source>
        <dbReference type="EMBL" id="KAK4504345.1"/>
    </source>
</evidence>
<sequence length="185" mass="20748">MAATAPLLHHSIVKIAGTSSLAFSDGWHYNFSRPHLLSQAQNVEQMAHLQQVGEREMRRITLNAWTASGDSLRQWGRLYEDGMGEKVYLAWIADASGLRYNIMKKRGVSLKSPQHNTDPEHGNFVEKAGGVEALVGAVFEDCGRNDEMTSEVMRRLGVYWPVSAAESQQLKKYLTKLRSMRIITG</sequence>
<reference evidence="1 2" key="1">
    <citation type="journal article" date="2023" name="G3 (Bethesda)">
        <title>A chromosome-level genome assembly of Zasmidium syzygii isolated from banana leaves.</title>
        <authorList>
            <person name="van Westerhoven A.C."/>
            <person name="Mehrabi R."/>
            <person name="Talebi R."/>
            <person name="Steentjes M.B.F."/>
            <person name="Corcolon B."/>
            <person name="Chong P.A."/>
            <person name="Kema G.H.J."/>
            <person name="Seidl M.F."/>
        </authorList>
    </citation>
    <scope>NUCLEOTIDE SEQUENCE [LARGE SCALE GENOMIC DNA]</scope>
    <source>
        <strain evidence="1 2">P124</strain>
    </source>
</reference>
<protein>
    <recommendedName>
        <fullName evidence="3">RNase III domain-containing protein</fullName>
    </recommendedName>
</protein>
<proteinExistence type="predicted"/>
<name>A0ABR0ETA5_ZASCE</name>
<gene>
    <name evidence="1" type="ORF">PRZ48_005261</name>
</gene>
<evidence type="ECO:0000313" key="2">
    <source>
        <dbReference type="Proteomes" id="UP001305779"/>
    </source>
</evidence>
<accession>A0ABR0ETA5</accession>